<accession>A0A367XTG1</accession>
<dbReference type="CDD" id="cd11685">
    <property type="entry name" value="UEV_TSG101-like"/>
    <property type="match status" value="1"/>
</dbReference>
<feature type="region of interest" description="Disordered" evidence="3">
    <location>
        <begin position="184"/>
        <end position="287"/>
    </location>
</feature>
<keyword evidence="6" id="KW-1185">Reference proteome</keyword>
<evidence type="ECO:0000313" key="5">
    <source>
        <dbReference type="EMBL" id="RCK56092.1"/>
    </source>
</evidence>
<dbReference type="InterPro" id="IPR052070">
    <property type="entry name" value="ESCRT-I_UEV_domain"/>
</dbReference>
<dbReference type="InterPro" id="IPR008883">
    <property type="entry name" value="UEV_N"/>
</dbReference>
<dbReference type="Gene3D" id="3.10.110.10">
    <property type="entry name" value="Ubiquitin Conjugating Enzyme"/>
    <property type="match status" value="1"/>
</dbReference>
<dbReference type="Proteomes" id="UP000253472">
    <property type="component" value="Unassembled WGS sequence"/>
</dbReference>
<keyword evidence="5" id="KW-0675">Receptor</keyword>
<reference evidence="5 6" key="1">
    <citation type="submission" date="2018-06" db="EMBL/GenBank/DDBJ databases">
        <title>Whole genome sequencing of Candida tropicalis (genome annotated by CSBL at Korea University).</title>
        <authorList>
            <person name="Ahn J."/>
        </authorList>
    </citation>
    <scope>NUCLEOTIDE SEQUENCE [LARGE SCALE GENOMIC DNA]</scope>
    <source>
        <strain evidence="5 6">ATCC 20962</strain>
    </source>
</reference>
<dbReference type="PANTHER" id="PTHR23306:SF3">
    <property type="entry name" value="TUMOR SUPPRESSOR PROTEIN 101"/>
    <property type="match status" value="1"/>
</dbReference>
<dbReference type="SUPFAM" id="SSF54495">
    <property type="entry name" value="UBC-like"/>
    <property type="match status" value="1"/>
</dbReference>
<dbReference type="EMBL" id="QLNQ01000029">
    <property type="protein sequence ID" value="RCK56092.1"/>
    <property type="molecule type" value="Genomic_DNA"/>
</dbReference>
<evidence type="ECO:0000259" key="4">
    <source>
        <dbReference type="PROSITE" id="PS51322"/>
    </source>
</evidence>
<organism evidence="5 6">
    <name type="scientific">Candida viswanathii</name>
    <dbReference type="NCBI Taxonomy" id="5486"/>
    <lineage>
        <taxon>Eukaryota</taxon>
        <taxon>Fungi</taxon>
        <taxon>Dikarya</taxon>
        <taxon>Ascomycota</taxon>
        <taxon>Saccharomycotina</taxon>
        <taxon>Pichiomycetes</taxon>
        <taxon>Debaryomycetaceae</taxon>
        <taxon>Candida/Lodderomyces clade</taxon>
        <taxon>Candida</taxon>
    </lineage>
</organism>
<feature type="compositionally biased region" description="Pro residues" evidence="3">
    <location>
        <begin position="271"/>
        <end position="280"/>
    </location>
</feature>
<feature type="domain" description="UEV" evidence="4">
    <location>
        <begin position="8"/>
        <end position="172"/>
    </location>
</feature>
<comment type="similarity">
    <text evidence="1">Belongs to the ubiquitin-conjugating enzyme family. UEV subfamily.</text>
</comment>
<evidence type="ECO:0000256" key="3">
    <source>
        <dbReference type="SAM" id="MobiDB-lite"/>
    </source>
</evidence>
<dbReference type="InterPro" id="IPR017916">
    <property type="entry name" value="SB_dom"/>
</dbReference>
<gene>
    <name evidence="5" type="primary">STP22</name>
    <name evidence="5" type="ORF">Cantr_05674</name>
</gene>
<dbReference type="GO" id="GO:0000813">
    <property type="term" value="C:ESCRT I complex"/>
    <property type="evidence" value="ECO:0007669"/>
    <property type="project" value="TreeGrafter"/>
</dbReference>
<dbReference type="GO" id="GO:0043130">
    <property type="term" value="F:ubiquitin binding"/>
    <property type="evidence" value="ECO:0007669"/>
    <property type="project" value="TreeGrafter"/>
</dbReference>
<dbReference type="Pfam" id="PF05743">
    <property type="entry name" value="UEV"/>
    <property type="match status" value="1"/>
</dbReference>
<evidence type="ECO:0000313" key="6">
    <source>
        <dbReference type="Proteomes" id="UP000253472"/>
    </source>
</evidence>
<evidence type="ECO:0000256" key="1">
    <source>
        <dbReference type="ARBA" id="ARBA00009594"/>
    </source>
</evidence>
<dbReference type="STRING" id="5486.A0A367XTG1"/>
<name>A0A367XTG1_9ASCO</name>
<dbReference type="AlphaFoldDB" id="A0A367XTG1"/>
<dbReference type="InterPro" id="IPR016135">
    <property type="entry name" value="UBQ-conjugating_enzyme/RWD"/>
</dbReference>
<dbReference type="Pfam" id="PF09454">
    <property type="entry name" value="Vps23_core"/>
    <property type="match status" value="1"/>
</dbReference>
<dbReference type="PROSITE" id="PS51322">
    <property type="entry name" value="UEV"/>
    <property type="match status" value="1"/>
</dbReference>
<dbReference type="PANTHER" id="PTHR23306">
    <property type="entry name" value="TUMOR SUSCEPTIBILITY GENE 101 PROTEIN-RELATED"/>
    <property type="match status" value="1"/>
</dbReference>
<proteinExistence type="inferred from homology"/>
<feature type="compositionally biased region" description="Polar residues" evidence="3">
    <location>
        <begin position="215"/>
        <end position="224"/>
    </location>
</feature>
<keyword evidence="2" id="KW-0175">Coiled coil</keyword>
<comment type="caution">
    <text evidence="5">The sequence shown here is derived from an EMBL/GenBank/DDBJ whole genome shotgun (WGS) entry which is preliminary data.</text>
</comment>
<feature type="compositionally biased region" description="Low complexity" evidence="3">
    <location>
        <begin position="258"/>
        <end position="270"/>
    </location>
</feature>
<dbReference type="OrthoDB" id="306304at2759"/>
<evidence type="ECO:0000256" key="2">
    <source>
        <dbReference type="ARBA" id="ARBA00023054"/>
    </source>
</evidence>
<protein>
    <submittedName>
        <fullName evidence="5">Suppressor protein STP22 of temperature-sensitive alpha-factor receptor and arginine permease</fullName>
    </submittedName>
</protein>
<feature type="compositionally biased region" description="Pro residues" evidence="3">
    <location>
        <begin position="202"/>
        <end position="214"/>
    </location>
</feature>
<sequence>MSEQLPQLVSNWLFNVIQPLYDNKQIVYTHVYQFLQLHLKKNLNFKIRTRVYTSSGSGQSSLLINLFGTIAISHEVSVPVEIWVPIAYPYVDAAGNGTPLVYIVPDHSKNWFLRPSNNVDTQGMFYHPYMSSWYKECTHTNPGSLNKYNLVELLNVVYQSVSTNCPIVTEQPVIANVPPKPAKISLNSHSQTPPLRLQPETSGPPLPAKPPKVQSPPQNTTPLKYQSPLPLPDERGNTQRPFAYPEERMSSPLHPIGYNNAPAQPQYQPQYQPPQNPPVQAPKQYEQPQAKVVPPIDLMDNENNGALRQFSTEASPRSLANNINKCLVEDEINQENLDDHINYLSTQLANLTNLNRDLSQLDERNDQDHSHVAINATTSIALDDLIIPDLPLTKQLYEITLEIKAIKDTMNLITGNFHNQQELVNDDRFDACVKMVRNMGRDLFWLELTKDEISKKIMKLT</sequence>
<dbReference type="GO" id="GO:0015031">
    <property type="term" value="P:protein transport"/>
    <property type="evidence" value="ECO:0007669"/>
    <property type="project" value="InterPro"/>
</dbReference>